<keyword evidence="3" id="KW-0201">Cytochrome c-type biogenesis</keyword>
<evidence type="ECO:0000256" key="6">
    <source>
        <dbReference type="ARBA" id="ARBA00023284"/>
    </source>
</evidence>
<reference evidence="11 12" key="1">
    <citation type="submission" date="2017-07" db="EMBL/GenBank/DDBJ databases">
        <title>Genome Sequence of Antarctobacter heliothermus Strain SMS3 Isolated from a culture of the Diatom Skeletonema marinoi.</title>
        <authorList>
            <person name="Topel M."/>
            <person name="Pinder M.I.M."/>
            <person name="Johansson O.N."/>
            <person name="Kourtchenko O."/>
            <person name="Godhe A."/>
            <person name="Clarke A.K."/>
        </authorList>
    </citation>
    <scope>NUCLEOTIDE SEQUENCE [LARGE SCALE GENOMIC DNA]</scope>
    <source>
        <strain evidence="11 12">SMS3</strain>
        <plasmid evidence="12">Plasmid psms3-1</plasmid>
    </source>
</reference>
<dbReference type="Proteomes" id="UP000203589">
    <property type="component" value="Plasmid pSMS3-1"/>
</dbReference>
<keyword evidence="11" id="KW-0560">Oxidoreductase</keyword>
<protein>
    <submittedName>
        <fullName evidence="11">Thiol:disulfide interchange protein DsbD</fullName>
        <ecNumber evidence="11">1.8.1.8</ecNumber>
    </submittedName>
</protein>
<feature type="transmembrane region" description="Helical" evidence="7">
    <location>
        <begin position="487"/>
        <end position="508"/>
    </location>
</feature>
<evidence type="ECO:0000256" key="3">
    <source>
        <dbReference type="ARBA" id="ARBA00022748"/>
    </source>
</evidence>
<dbReference type="EMBL" id="CP022541">
    <property type="protein sequence ID" value="ASP23428.1"/>
    <property type="molecule type" value="Genomic_DNA"/>
</dbReference>
<evidence type="ECO:0000256" key="5">
    <source>
        <dbReference type="ARBA" id="ARBA00023136"/>
    </source>
</evidence>
<feature type="transmembrane region" description="Helical" evidence="7">
    <location>
        <begin position="296"/>
        <end position="320"/>
    </location>
</feature>
<feature type="transmembrane region" description="Helical" evidence="7">
    <location>
        <begin position="453"/>
        <end position="475"/>
    </location>
</feature>
<feature type="domain" description="Thiol:disulfide interchange protein DsbD N-terminal" evidence="10">
    <location>
        <begin position="56"/>
        <end position="152"/>
    </location>
</feature>
<evidence type="ECO:0000313" key="11">
    <source>
        <dbReference type="EMBL" id="ASP23428.1"/>
    </source>
</evidence>
<evidence type="ECO:0000256" key="2">
    <source>
        <dbReference type="ARBA" id="ARBA00022692"/>
    </source>
</evidence>
<dbReference type="GO" id="GO:0017004">
    <property type="term" value="P:cytochrome complex assembly"/>
    <property type="evidence" value="ECO:0007669"/>
    <property type="project" value="UniProtKB-KW"/>
</dbReference>
<dbReference type="PANTHER" id="PTHR32234">
    <property type="entry name" value="THIOL:DISULFIDE INTERCHANGE PROTEIN DSBD"/>
    <property type="match status" value="1"/>
</dbReference>
<proteinExistence type="predicted"/>
<keyword evidence="2 7" id="KW-0812">Transmembrane</keyword>
<dbReference type="Pfam" id="PF11412">
    <property type="entry name" value="DsbD_N"/>
    <property type="match status" value="1"/>
</dbReference>
<dbReference type="PROSITE" id="PS00194">
    <property type="entry name" value="THIOREDOXIN_1"/>
    <property type="match status" value="1"/>
</dbReference>
<accession>A0A222EBI2</accession>
<dbReference type="Pfam" id="PF13899">
    <property type="entry name" value="Thioredoxin_7"/>
    <property type="match status" value="1"/>
</dbReference>
<name>A0A222EBI2_9RHOB</name>
<dbReference type="GO" id="GO:0045454">
    <property type="term" value="P:cell redox homeostasis"/>
    <property type="evidence" value="ECO:0007669"/>
    <property type="project" value="TreeGrafter"/>
</dbReference>
<dbReference type="InterPro" id="IPR003834">
    <property type="entry name" value="Cyt_c_assmbl_TM_dom"/>
</dbReference>
<evidence type="ECO:0000259" key="10">
    <source>
        <dbReference type="Pfam" id="PF11412"/>
    </source>
</evidence>
<evidence type="ECO:0000313" key="12">
    <source>
        <dbReference type="Proteomes" id="UP000203589"/>
    </source>
</evidence>
<gene>
    <name evidence="11" type="ORF">ANTHELSMS3_05045</name>
</gene>
<dbReference type="InterPro" id="IPR028250">
    <property type="entry name" value="DsbDN"/>
</dbReference>
<dbReference type="CDD" id="cd02953">
    <property type="entry name" value="DsbDgamma"/>
    <property type="match status" value="1"/>
</dbReference>
<dbReference type="AlphaFoldDB" id="A0A222EBI2"/>
<feature type="signal peptide" evidence="8">
    <location>
        <begin position="1"/>
        <end position="26"/>
    </location>
</feature>
<dbReference type="PANTHER" id="PTHR32234:SF3">
    <property type="entry name" value="SUPPRESSION OF COPPER SENSITIVITY PROTEIN"/>
    <property type="match status" value="1"/>
</dbReference>
<evidence type="ECO:0000259" key="9">
    <source>
        <dbReference type="Pfam" id="PF02683"/>
    </source>
</evidence>
<dbReference type="EC" id="1.8.1.8" evidence="11"/>
<keyword evidence="4 7" id="KW-1133">Transmembrane helix</keyword>
<dbReference type="GO" id="GO:0016020">
    <property type="term" value="C:membrane"/>
    <property type="evidence" value="ECO:0007669"/>
    <property type="project" value="UniProtKB-SubCell"/>
</dbReference>
<dbReference type="InterPro" id="IPR036249">
    <property type="entry name" value="Thioredoxin-like_sf"/>
</dbReference>
<feature type="transmembrane region" description="Helical" evidence="7">
    <location>
        <begin position="420"/>
        <end position="447"/>
    </location>
</feature>
<feature type="transmembrane region" description="Helical" evidence="7">
    <location>
        <begin position="514"/>
        <end position="535"/>
    </location>
</feature>
<feature type="chain" id="PRO_5012510715" evidence="8">
    <location>
        <begin position="27"/>
        <end position="691"/>
    </location>
</feature>
<dbReference type="Gene3D" id="3.40.30.10">
    <property type="entry name" value="Glutaredoxin"/>
    <property type="match status" value="1"/>
</dbReference>
<dbReference type="KEGG" id="aht:ANTHELSMS3_05045"/>
<keyword evidence="5 7" id="KW-0472">Membrane</keyword>
<keyword evidence="12" id="KW-1185">Reference proteome</keyword>
<feature type="domain" description="Cytochrome C biogenesis protein transmembrane" evidence="9">
    <location>
        <begin position="301"/>
        <end position="507"/>
    </location>
</feature>
<dbReference type="SUPFAM" id="SSF52833">
    <property type="entry name" value="Thioredoxin-like"/>
    <property type="match status" value="1"/>
</dbReference>
<evidence type="ECO:0000256" key="4">
    <source>
        <dbReference type="ARBA" id="ARBA00022989"/>
    </source>
</evidence>
<sequence>MTTLPLKTCLAVLLAALSLIATETFAATSDSHRSTPVVARLITAQNGVAPGSRTLAAGLDLNMAEGWKTYWHTPGEVGTPPRVDWSGSTNIAEIDFQWPAPERFTSFGIQNFGYHGEVVFPLRITLKQPGVATRLHAAVSLLVCSEICVPEDFVLTLDLPQGSGIDQTSADRIGRFVDKVPQEAPVARITSAQFHVDDAARSLTIALRSTKAFDAPDIFPEAGDGVAFGAPDIRLGDDGSLLWAQLPILSSVPSEAPLITVTDGADGAYTVPTTSVTRAPAPPFRLATQRTRAGKLVGIAALAFLGGLILNAMPCVLPVLSIKLSTVLRHDPQDGPRIRRGFLAAAAGVITFMWGLAAVLYGLKWAGVSVGWGVQFQNPVFLAVLIVVMTVFTGNLLGAFEISLPSRLQTRMANSGGGDFATGLFAAVMATPCSAPLLGTAIAFALAGRGLDIAVVFMALGLGLALPYLLVAAWPGMVTRLPKPGRWMLLVKAGLGLMLLATLGWLVWVMSGVAGARTALIVLALAMAVTGLLSLKRMSPGRRLSSAALLAGLALVAAHMVSAPEATPVPTNGALAWQSFARAEIARQVSNGKVVFVDVTADWCLTCKANKALVLERDPVRTALSADGITLMQADWTRPDDAISRYLESFDRYGIPFNAVYGPAAPEGIVLSELLTTQSVLKALDQAALPD</sequence>
<geneLocation type="plasmid" evidence="12">
    <name>psms3-1</name>
</geneLocation>
<feature type="transmembrane region" description="Helical" evidence="7">
    <location>
        <begin position="381"/>
        <end position="400"/>
    </location>
</feature>
<keyword evidence="8" id="KW-0732">Signal</keyword>
<evidence type="ECO:0000256" key="1">
    <source>
        <dbReference type="ARBA" id="ARBA00004141"/>
    </source>
</evidence>
<dbReference type="GO" id="GO:0047134">
    <property type="term" value="F:protein-disulfide reductase [NAD(P)H] activity"/>
    <property type="evidence" value="ECO:0007669"/>
    <property type="project" value="UniProtKB-EC"/>
</dbReference>
<evidence type="ECO:0000256" key="8">
    <source>
        <dbReference type="SAM" id="SignalP"/>
    </source>
</evidence>
<comment type="subcellular location">
    <subcellularLocation>
        <location evidence="1">Membrane</location>
        <topology evidence="1">Multi-pass membrane protein</topology>
    </subcellularLocation>
</comment>
<evidence type="ECO:0000256" key="7">
    <source>
        <dbReference type="SAM" id="Phobius"/>
    </source>
</evidence>
<dbReference type="RefSeq" id="WP_254694954.1">
    <property type="nucleotide sequence ID" value="NZ_CP022541.1"/>
</dbReference>
<keyword evidence="6" id="KW-0676">Redox-active center</keyword>
<keyword evidence="11" id="KW-0614">Plasmid</keyword>
<dbReference type="InterPro" id="IPR035671">
    <property type="entry name" value="DsbD_gamma"/>
</dbReference>
<dbReference type="InterPro" id="IPR017937">
    <property type="entry name" value="Thioredoxin_CS"/>
</dbReference>
<organism evidence="11 12">
    <name type="scientific">Antarctobacter heliothermus</name>
    <dbReference type="NCBI Taxonomy" id="74033"/>
    <lineage>
        <taxon>Bacteria</taxon>
        <taxon>Pseudomonadati</taxon>
        <taxon>Pseudomonadota</taxon>
        <taxon>Alphaproteobacteria</taxon>
        <taxon>Rhodobacterales</taxon>
        <taxon>Roseobacteraceae</taxon>
        <taxon>Antarctobacter</taxon>
    </lineage>
</organism>
<dbReference type="Pfam" id="PF02683">
    <property type="entry name" value="DsbD_TM"/>
    <property type="match status" value="1"/>
</dbReference>
<feature type="transmembrane region" description="Helical" evidence="7">
    <location>
        <begin position="341"/>
        <end position="361"/>
    </location>
</feature>